<dbReference type="OMA" id="CRFPMGW"/>
<dbReference type="HOGENOM" id="CLU_048483_0_1_1"/>
<evidence type="ECO:0000256" key="1">
    <source>
        <dbReference type="ARBA" id="ARBA00004141"/>
    </source>
</evidence>
<evidence type="ECO:0000256" key="2">
    <source>
        <dbReference type="ARBA" id="ARBA00022516"/>
    </source>
</evidence>
<dbReference type="AlphaFoldDB" id="V4BC15"/>
<gene>
    <name evidence="11" type="ORF">LOTGIDRAFT_199086</name>
</gene>
<proteinExistence type="inferred from homology"/>
<feature type="transmembrane region" description="Helical" evidence="10">
    <location>
        <begin position="117"/>
        <end position="136"/>
    </location>
</feature>
<dbReference type="InterPro" id="IPR030457">
    <property type="entry name" value="ELO_CS"/>
</dbReference>
<feature type="non-terminal residue" evidence="11">
    <location>
        <position position="283"/>
    </location>
</feature>
<sequence length="283" mass="33895">MLNLVHQLVEQYHKDKKTADPRSRYWLLLEDDPRPVWILTAAYILFVLLGPKIMKNRPPFKLQWFLILYNLGLVILSVYMFLEIILSIWDAGYDLICAKYNKDSRSGAKELRVAKVMWWYFFSKAIELNDTVLMVLRKKFDQITFLHVFHHATMLNIWWWVMMFTPGGQSWFGSMLNCLVHVVMYSYYTLSAIPYFKGKLWWKRYITTFQLVQFVITFTHTVNSLFFYTCDFPRWGQILLASYMVFMLILFGNFYVQAYTKKKRLGTERKSHENGYSKNGYIN</sequence>
<dbReference type="InterPro" id="IPR002076">
    <property type="entry name" value="ELO_fam"/>
</dbReference>
<dbReference type="PANTHER" id="PTHR11157:SF126">
    <property type="entry name" value="ELONGATION OF VERY LONG CHAIN FATTY ACIDS PROTEIN"/>
    <property type="match status" value="1"/>
</dbReference>
<dbReference type="GO" id="GO:0005789">
    <property type="term" value="C:endoplasmic reticulum membrane"/>
    <property type="evidence" value="ECO:0007669"/>
    <property type="project" value="TreeGrafter"/>
</dbReference>
<reference evidence="11 12" key="1">
    <citation type="journal article" date="2013" name="Nature">
        <title>Insights into bilaterian evolution from three spiralian genomes.</title>
        <authorList>
            <person name="Simakov O."/>
            <person name="Marletaz F."/>
            <person name="Cho S.J."/>
            <person name="Edsinger-Gonzales E."/>
            <person name="Havlak P."/>
            <person name="Hellsten U."/>
            <person name="Kuo D.H."/>
            <person name="Larsson T."/>
            <person name="Lv J."/>
            <person name="Arendt D."/>
            <person name="Savage R."/>
            <person name="Osoegawa K."/>
            <person name="de Jong P."/>
            <person name="Grimwood J."/>
            <person name="Chapman J.A."/>
            <person name="Shapiro H."/>
            <person name="Aerts A."/>
            <person name="Otillar R.P."/>
            <person name="Terry A.Y."/>
            <person name="Boore J.L."/>
            <person name="Grigoriev I.V."/>
            <person name="Lindberg D.R."/>
            <person name="Seaver E.C."/>
            <person name="Weisblat D.A."/>
            <person name="Putnam N.H."/>
            <person name="Rokhsar D.S."/>
        </authorList>
    </citation>
    <scope>NUCLEOTIDE SEQUENCE [LARGE SCALE GENOMIC DNA]</scope>
</reference>
<dbReference type="EMBL" id="KB199952">
    <property type="protein sequence ID" value="ESP03632.1"/>
    <property type="molecule type" value="Genomic_DNA"/>
</dbReference>
<dbReference type="KEGG" id="lgi:LOTGIDRAFT_199086"/>
<feature type="transmembrane region" description="Helical" evidence="10">
    <location>
        <begin position="235"/>
        <end position="256"/>
    </location>
</feature>
<evidence type="ECO:0000256" key="8">
    <source>
        <dbReference type="ARBA" id="ARBA00023136"/>
    </source>
</evidence>
<keyword evidence="9 10" id="KW-0275">Fatty acid biosynthesis</keyword>
<dbReference type="EC" id="2.3.1.199" evidence="10"/>
<evidence type="ECO:0000256" key="4">
    <source>
        <dbReference type="ARBA" id="ARBA00022692"/>
    </source>
</evidence>
<evidence type="ECO:0000256" key="5">
    <source>
        <dbReference type="ARBA" id="ARBA00022832"/>
    </source>
</evidence>
<evidence type="ECO:0000256" key="3">
    <source>
        <dbReference type="ARBA" id="ARBA00022679"/>
    </source>
</evidence>
<comment type="similarity">
    <text evidence="10">Belongs to the ELO family.</text>
</comment>
<comment type="subcellular location">
    <subcellularLocation>
        <location evidence="1">Membrane</location>
        <topology evidence="1">Multi-pass membrane protein</topology>
    </subcellularLocation>
</comment>
<dbReference type="GO" id="GO:0042761">
    <property type="term" value="P:very long-chain fatty acid biosynthetic process"/>
    <property type="evidence" value="ECO:0007669"/>
    <property type="project" value="TreeGrafter"/>
</dbReference>
<name>V4BC15_LOTGI</name>
<dbReference type="GO" id="GO:0030148">
    <property type="term" value="P:sphingolipid biosynthetic process"/>
    <property type="evidence" value="ECO:0007669"/>
    <property type="project" value="TreeGrafter"/>
</dbReference>
<keyword evidence="7 10" id="KW-0443">Lipid metabolism</keyword>
<feature type="transmembrane region" description="Helical" evidence="10">
    <location>
        <begin position="143"/>
        <end position="162"/>
    </location>
</feature>
<evidence type="ECO:0000256" key="10">
    <source>
        <dbReference type="RuleBase" id="RU361115"/>
    </source>
</evidence>
<keyword evidence="12" id="KW-1185">Reference proteome</keyword>
<evidence type="ECO:0000256" key="7">
    <source>
        <dbReference type="ARBA" id="ARBA00023098"/>
    </source>
</evidence>
<keyword evidence="4 10" id="KW-0812">Transmembrane</keyword>
<dbReference type="GeneID" id="20245332"/>
<evidence type="ECO:0000256" key="9">
    <source>
        <dbReference type="ARBA" id="ARBA00023160"/>
    </source>
</evidence>
<keyword evidence="2 10" id="KW-0444">Lipid biosynthesis</keyword>
<dbReference type="GO" id="GO:0034625">
    <property type="term" value="P:fatty acid elongation, monounsaturated fatty acid"/>
    <property type="evidence" value="ECO:0007669"/>
    <property type="project" value="TreeGrafter"/>
</dbReference>
<keyword evidence="3 10" id="KW-0808">Transferase</keyword>
<dbReference type="PANTHER" id="PTHR11157">
    <property type="entry name" value="FATTY ACID ACYL TRANSFERASE-RELATED"/>
    <property type="match status" value="1"/>
</dbReference>
<keyword evidence="6 10" id="KW-1133">Transmembrane helix</keyword>
<dbReference type="STRING" id="225164.V4BC15"/>
<comment type="catalytic activity">
    <reaction evidence="10">
        <text>a very-long-chain acyl-CoA + malonyl-CoA + H(+) = a very-long-chain 3-oxoacyl-CoA + CO2 + CoA</text>
        <dbReference type="Rhea" id="RHEA:32727"/>
        <dbReference type="ChEBI" id="CHEBI:15378"/>
        <dbReference type="ChEBI" id="CHEBI:16526"/>
        <dbReference type="ChEBI" id="CHEBI:57287"/>
        <dbReference type="ChEBI" id="CHEBI:57384"/>
        <dbReference type="ChEBI" id="CHEBI:90725"/>
        <dbReference type="ChEBI" id="CHEBI:90736"/>
        <dbReference type="EC" id="2.3.1.199"/>
    </reaction>
</comment>
<dbReference type="OrthoDB" id="434092at2759"/>
<dbReference type="Proteomes" id="UP000030746">
    <property type="component" value="Unassembled WGS sequence"/>
</dbReference>
<feature type="transmembrane region" description="Helical" evidence="10">
    <location>
        <begin position="36"/>
        <end position="54"/>
    </location>
</feature>
<accession>V4BC15</accession>
<dbReference type="CTD" id="20245332"/>
<dbReference type="GO" id="GO:0009922">
    <property type="term" value="F:fatty acid elongase activity"/>
    <property type="evidence" value="ECO:0007669"/>
    <property type="project" value="UniProtKB-EC"/>
</dbReference>
<dbReference type="PROSITE" id="PS01188">
    <property type="entry name" value="ELO"/>
    <property type="match status" value="1"/>
</dbReference>
<evidence type="ECO:0000313" key="12">
    <source>
        <dbReference type="Proteomes" id="UP000030746"/>
    </source>
</evidence>
<evidence type="ECO:0000313" key="11">
    <source>
        <dbReference type="EMBL" id="ESP03632.1"/>
    </source>
</evidence>
<protein>
    <recommendedName>
        <fullName evidence="10">Elongation of very long chain fatty acids protein</fullName>
        <ecNumber evidence="10">2.3.1.199</ecNumber>
    </recommendedName>
    <alternativeName>
        <fullName evidence="10">Very-long-chain 3-oxoacyl-CoA synthase</fullName>
    </alternativeName>
</protein>
<feature type="transmembrane region" description="Helical" evidence="10">
    <location>
        <begin position="174"/>
        <end position="196"/>
    </location>
</feature>
<evidence type="ECO:0000256" key="6">
    <source>
        <dbReference type="ARBA" id="ARBA00022989"/>
    </source>
</evidence>
<feature type="transmembrane region" description="Helical" evidence="10">
    <location>
        <begin position="208"/>
        <end position="229"/>
    </location>
</feature>
<keyword evidence="5 10" id="KW-0276">Fatty acid metabolism</keyword>
<keyword evidence="8 10" id="KW-0472">Membrane</keyword>
<dbReference type="Pfam" id="PF01151">
    <property type="entry name" value="ELO"/>
    <property type="match status" value="1"/>
</dbReference>
<organism evidence="11 12">
    <name type="scientific">Lottia gigantea</name>
    <name type="common">Giant owl limpet</name>
    <dbReference type="NCBI Taxonomy" id="225164"/>
    <lineage>
        <taxon>Eukaryota</taxon>
        <taxon>Metazoa</taxon>
        <taxon>Spiralia</taxon>
        <taxon>Lophotrochozoa</taxon>
        <taxon>Mollusca</taxon>
        <taxon>Gastropoda</taxon>
        <taxon>Patellogastropoda</taxon>
        <taxon>Lottioidea</taxon>
        <taxon>Lottiidae</taxon>
        <taxon>Lottia</taxon>
    </lineage>
</organism>
<dbReference type="GO" id="GO:0019367">
    <property type="term" value="P:fatty acid elongation, saturated fatty acid"/>
    <property type="evidence" value="ECO:0007669"/>
    <property type="project" value="TreeGrafter"/>
</dbReference>
<dbReference type="GO" id="GO:0034626">
    <property type="term" value="P:fatty acid elongation, polyunsaturated fatty acid"/>
    <property type="evidence" value="ECO:0007669"/>
    <property type="project" value="TreeGrafter"/>
</dbReference>
<dbReference type="RefSeq" id="XP_009045720.1">
    <property type="nucleotide sequence ID" value="XM_009047472.1"/>
</dbReference>
<feature type="transmembrane region" description="Helical" evidence="10">
    <location>
        <begin position="66"/>
        <end position="89"/>
    </location>
</feature>